<feature type="compositionally biased region" description="Basic and acidic residues" evidence="1">
    <location>
        <begin position="53"/>
        <end position="62"/>
    </location>
</feature>
<dbReference type="EMBL" id="RAVZ01000343">
    <property type="protein sequence ID" value="RKG75182.1"/>
    <property type="molecule type" value="Genomic_DNA"/>
</dbReference>
<proteinExistence type="predicted"/>
<feature type="compositionally biased region" description="Gly residues" evidence="1">
    <location>
        <begin position="29"/>
        <end position="44"/>
    </location>
</feature>
<accession>A0A3A8HVF9</accession>
<keyword evidence="3" id="KW-1185">Reference proteome</keyword>
<feature type="region of interest" description="Disordered" evidence="1">
    <location>
        <begin position="28"/>
        <end position="62"/>
    </location>
</feature>
<organism evidence="2 3">
    <name type="scientific">Corallococcus terminator</name>
    <dbReference type="NCBI Taxonomy" id="2316733"/>
    <lineage>
        <taxon>Bacteria</taxon>
        <taxon>Pseudomonadati</taxon>
        <taxon>Myxococcota</taxon>
        <taxon>Myxococcia</taxon>
        <taxon>Myxococcales</taxon>
        <taxon>Cystobacterineae</taxon>
        <taxon>Myxococcaceae</taxon>
        <taxon>Corallococcus</taxon>
    </lineage>
</organism>
<name>A0A3A8HVF9_9BACT</name>
<feature type="non-terminal residue" evidence="2">
    <location>
        <position position="1"/>
    </location>
</feature>
<reference evidence="3" key="1">
    <citation type="submission" date="2018-09" db="EMBL/GenBank/DDBJ databases">
        <authorList>
            <person name="Livingstone P.G."/>
            <person name="Whitworth D.E."/>
        </authorList>
    </citation>
    <scope>NUCLEOTIDE SEQUENCE [LARGE SCALE GENOMIC DNA]</scope>
    <source>
        <strain evidence="3">CA054A</strain>
    </source>
</reference>
<dbReference type="Proteomes" id="UP000268094">
    <property type="component" value="Unassembled WGS sequence"/>
</dbReference>
<dbReference type="AlphaFoldDB" id="A0A3A8HVF9"/>
<evidence type="ECO:0000256" key="1">
    <source>
        <dbReference type="SAM" id="MobiDB-lite"/>
    </source>
</evidence>
<protein>
    <submittedName>
        <fullName evidence="2">Uncharacterized protein</fullName>
    </submittedName>
</protein>
<evidence type="ECO:0000313" key="2">
    <source>
        <dbReference type="EMBL" id="RKG75182.1"/>
    </source>
</evidence>
<gene>
    <name evidence="2" type="ORF">D7V88_33895</name>
</gene>
<evidence type="ECO:0000313" key="3">
    <source>
        <dbReference type="Proteomes" id="UP000268094"/>
    </source>
</evidence>
<sequence>AATGGGGGLRVSGLSEFSLMGLHAMTALEGGGHRGSPGTSGGRFLGQEAGRGACEKAETAGS</sequence>
<comment type="caution">
    <text evidence="2">The sequence shown here is derived from an EMBL/GenBank/DDBJ whole genome shotgun (WGS) entry which is preliminary data.</text>
</comment>